<reference evidence="1 2" key="1">
    <citation type="journal article" date="2019" name="Nat. Plants">
        <title>Stout camphor tree genome fills gaps in understanding of flowering plant genome evolution.</title>
        <authorList>
            <person name="Chaw S.M."/>
            <person name="Liu Y.C."/>
            <person name="Wu Y.W."/>
            <person name="Wang H.Y."/>
            <person name="Lin C.I."/>
            <person name="Wu C.S."/>
            <person name="Ke H.M."/>
            <person name="Chang L.Y."/>
            <person name="Hsu C.Y."/>
            <person name="Yang H.T."/>
            <person name="Sudianto E."/>
            <person name="Hsu M.H."/>
            <person name="Wu K.P."/>
            <person name="Wang L.N."/>
            <person name="Leebens-Mack J.H."/>
            <person name="Tsai I.J."/>
        </authorList>
    </citation>
    <scope>NUCLEOTIDE SEQUENCE [LARGE SCALE GENOMIC DNA]</scope>
    <source>
        <strain evidence="2">cv. Chaw 1501</strain>
        <tissue evidence="1">Young leaves</tissue>
    </source>
</reference>
<gene>
    <name evidence="1" type="ORF">CKAN_00105200</name>
</gene>
<comment type="caution">
    <text evidence="1">The sequence shown here is derived from an EMBL/GenBank/DDBJ whole genome shotgun (WGS) entry which is preliminary data.</text>
</comment>
<organism evidence="1 2">
    <name type="scientific">Cinnamomum micranthum f. kanehirae</name>
    <dbReference type="NCBI Taxonomy" id="337451"/>
    <lineage>
        <taxon>Eukaryota</taxon>
        <taxon>Viridiplantae</taxon>
        <taxon>Streptophyta</taxon>
        <taxon>Embryophyta</taxon>
        <taxon>Tracheophyta</taxon>
        <taxon>Spermatophyta</taxon>
        <taxon>Magnoliopsida</taxon>
        <taxon>Magnoliidae</taxon>
        <taxon>Laurales</taxon>
        <taxon>Lauraceae</taxon>
        <taxon>Cinnamomum</taxon>
    </lineage>
</organism>
<evidence type="ECO:0000313" key="2">
    <source>
        <dbReference type="Proteomes" id="UP000283530"/>
    </source>
</evidence>
<proteinExistence type="predicted"/>
<dbReference type="Proteomes" id="UP000283530">
    <property type="component" value="Unassembled WGS sequence"/>
</dbReference>
<sequence>MVAHPTCIPGIPTPANKSSQLSCLHLRVRSYRKLLPFSNPRVCMKFVQEVQILLPKLNFSGVILPHSFSGFNC</sequence>
<protein>
    <submittedName>
        <fullName evidence="1">Uncharacterized protein</fullName>
    </submittedName>
</protein>
<dbReference type="AlphaFoldDB" id="A0A443N2S8"/>
<accession>A0A443N2S8</accession>
<dbReference type="EMBL" id="QPKB01000001">
    <property type="protein sequence ID" value="RWR72811.1"/>
    <property type="molecule type" value="Genomic_DNA"/>
</dbReference>
<keyword evidence="2" id="KW-1185">Reference proteome</keyword>
<name>A0A443N2S8_9MAGN</name>
<evidence type="ECO:0000313" key="1">
    <source>
        <dbReference type="EMBL" id="RWR72811.1"/>
    </source>
</evidence>